<dbReference type="Proteomes" id="UP000191112">
    <property type="component" value="Unassembled WGS sequence"/>
</dbReference>
<keyword evidence="2" id="KW-1185">Reference proteome</keyword>
<accession>A0A1T5G6B3</accession>
<evidence type="ECO:0000313" key="1">
    <source>
        <dbReference type="EMBL" id="SKC03864.1"/>
    </source>
</evidence>
<protein>
    <submittedName>
        <fullName evidence="1">Uncharacterized protein</fullName>
    </submittedName>
</protein>
<dbReference type="EMBL" id="FUYZ01000010">
    <property type="protein sequence ID" value="SKC03864.1"/>
    <property type="molecule type" value="Genomic_DNA"/>
</dbReference>
<reference evidence="1 2" key="1">
    <citation type="submission" date="2017-02" db="EMBL/GenBank/DDBJ databases">
        <authorList>
            <person name="Peterson S.W."/>
        </authorList>
    </citation>
    <scope>NUCLEOTIDE SEQUENCE [LARGE SCALE GENOMIC DNA]</scope>
    <source>
        <strain evidence="1 2">DSM 22323</strain>
    </source>
</reference>
<dbReference type="RefSeq" id="WP_079667767.1">
    <property type="nucleotide sequence ID" value="NZ_FUYZ01000010.1"/>
</dbReference>
<name>A0A1T5G6B3_9FLAO</name>
<dbReference type="OrthoDB" id="1267200at2"/>
<dbReference type="AlphaFoldDB" id="A0A1T5G6B3"/>
<organism evidence="1 2">
    <name type="scientific">Soonwooa buanensis</name>
    <dbReference type="NCBI Taxonomy" id="619805"/>
    <lineage>
        <taxon>Bacteria</taxon>
        <taxon>Pseudomonadati</taxon>
        <taxon>Bacteroidota</taxon>
        <taxon>Flavobacteriia</taxon>
        <taxon>Flavobacteriales</taxon>
        <taxon>Weeksellaceae</taxon>
        <taxon>Chryseobacterium group</taxon>
        <taxon>Soonwooa</taxon>
    </lineage>
</organism>
<evidence type="ECO:0000313" key="2">
    <source>
        <dbReference type="Proteomes" id="UP000191112"/>
    </source>
</evidence>
<gene>
    <name evidence="1" type="ORF">SAMN05660477_02574</name>
</gene>
<sequence length="256" mass="30049">MLDVVQQLTREILDHGKVRNSVLGKTNDWKNSHYESLSEIINEELFEKIDINSEAFFSLGNTISPITLKRIFKNQIKESAYKDARFLKSLEKLSIFLGYEELNVFIAQKVSSKENSEVDDLTEAISLIEKACASEYKQMLHLPDLDLEDFDGVVCNSSPYLKRIEMYLQKLSSYGKLKLQEELSNFEVYNYQLVSKDDNTLVVKTEETWNLIFSANEKFFPYQKKEEQVYFLRKNEDNNWLIWDNYNPDIDEILNS</sequence>
<dbReference type="STRING" id="619805.SAMN05660477_02574"/>
<proteinExistence type="predicted"/>